<dbReference type="AlphaFoldDB" id="A0A6J8AHI4"/>
<organism evidence="3 4">
    <name type="scientific">Mytilus coruscus</name>
    <name type="common">Sea mussel</name>
    <dbReference type="NCBI Taxonomy" id="42192"/>
    <lineage>
        <taxon>Eukaryota</taxon>
        <taxon>Metazoa</taxon>
        <taxon>Spiralia</taxon>
        <taxon>Lophotrochozoa</taxon>
        <taxon>Mollusca</taxon>
        <taxon>Bivalvia</taxon>
        <taxon>Autobranchia</taxon>
        <taxon>Pteriomorphia</taxon>
        <taxon>Mytilida</taxon>
        <taxon>Mytiloidea</taxon>
        <taxon>Mytilidae</taxon>
        <taxon>Mytilinae</taxon>
        <taxon>Mytilus</taxon>
    </lineage>
</organism>
<keyword evidence="1" id="KW-0479">Metal-binding</keyword>
<keyword evidence="4" id="KW-1185">Reference proteome</keyword>
<dbReference type="GO" id="GO:0008270">
    <property type="term" value="F:zinc ion binding"/>
    <property type="evidence" value="ECO:0007669"/>
    <property type="project" value="UniProtKB-KW"/>
</dbReference>
<reference evidence="3 4" key="1">
    <citation type="submission" date="2020-06" db="EMBL/GenBank/DDBJ databases">
        <authorList>
            <person name="Li R."/>
            <person name="Bekaert M."/>
        </authorList>
    </citation>
    <scope>NUCLEOTIDE SEQUENCE [LARGE SCALE GENOMIC DNA]</scope>
    <source>
        <strain evidence="4">wild</strain>
    </source>
</reference>
<dbReference type="PANTHER" id="PTHR47456">
    <property type="entry name" value="PHD-TYPE DOMAIN-CONTAINING PROTEIN"/>
    <property type="match status" value="1"/>
</dbReference>
<sequence length="215" mass="24193">MDSENTYTVCLDEDRPSCNCMDWGKNHWPCKHMLAVFVSIEGWEWDSLPMSYRDCPQFSLDPIVNVASTNLSHVNIQSGPTNDDGETGEIEPFHGQEIDADPVVSQPVNGNTLTFGTYITRRIDMIEDTDHTDTKDSDSQGRYNSASFLSISRKAKFKQFGTWNTDHGDGKLTQRSLGMNEQPLVIGQLTTDGDSHTYRGFIKKYSEVVNLTPEN</sequence>
<protein>
    <recommendedName>
        <fullName evidence="2">SWIM-type domain-containing protein</fullName>
    </recommendedName>
</protein>
<dbReference type="Proteomes" id="UP000507470">
    <property type="component" value="Unassembled WGS sequence"/>
</dbReference>
<accession>A0A6J8AHI4</accession>
<feature type="domain" description="SWIM-type" evidence="2">
    <location>
        <begin position="7"/>
        <end position="41"/>
    </location>
</feature>
<gene>
    <name evidence="3" type="ORF">MCOR_7536</name>
</gene>
<name>A0A6J8AHI4_MYTCO</name>
<evidence type="ECO:0000313" key="4">
    <source>
        <dbReference type="Proteomes" id="UP000507470"/>
    </source>
</evidence>
<dbReference type="Pfam" id="PF04434">
    <property type="entry name" value="SWIM"/>
    <property type="match status" value="1"/>
</dbReference>
<dbReference type="EMBL" id="CACVKT020001385">
    <property type="protein sequence ID" value="CAC5367754.1"/>
    <property type="molecule type" value="Genomic_DNA"/>
</dbReference>
<dbReference type="OrthoDB" id="5990610at2759"/>
<keyword evidence="1" id="KW-0863">Zinc-finger</keyword>
<keyword evidence="1" id="KW-0862">Zinc</keyword>
<dbReference type="InterPro" id="IPR007527">
    <property type="entry name" value="Znf_SWIM"/>
</dbReference>
<dbReference type="PROSITE" id="PS50966">
    <property type="entry name" value="ZF_SWIM"/>
    <property type="match status" value="1"/>
</dbReference>
<proteinExistence type="predicted"/>
<evidence type="ECO:0000313" key="3">
    <source>
        <dbReference type="EMBL" id="CAC5367754.1"/>
    </source>
</evidence>
<evidence type="ECO:0000256" key="1">
    <source>
        <dbReference type="PROSITE-ProRule" id="PRU00325"/>
    </source>
</evidence>
<dbReference type="PANTHER" id="PTHR47456:SF1">
    <property type="entry name" value="PHD-TYPE DOMAIN-CONTAINING PROTEIN"/>
    <property type="match status" value="1"/>
</dbReference>
<evidence type="ECO:0000259" key="2">
    <source>
        <dbReference type="PROSITE" id="PS50966"/>
    </source>
</evidence>